<gene>
    <name evidence="2" type="ORF">BCR36DRAFT_363712</name>
</gene>
<protein>
    <submittedName>
        <fullName evidence="2">Uncharacterized protein</fullName>
    </submittedName>
</protein>
<dbReference type="Proteomes" id="UP000193719">
    <property type="component" value="Unassembled WGS sequence"/>
</dbReference>
<reference evidence="2 3" key="2">
    <citation type="submission" date="2016-08" db="EMBL/GenBank/DDBJ databases">
        <title>Pervasive Adenine N6-methylation of Active Genes in Fungi.</title>
        <authorList>
            <consortium name="DOE Joint Genome Institute"/>
            <person name="Mondo S.J."/>
            <person name="Dannebaum R.O."/>
            <person name="Kuo R.C."/>
            <person name="Labutti K."/>
            <person name="Haridas S."/>
            <person name="Kuo A."/>
            <person name="Salamov A."/>
            <person name="Ahrendt S.R."/>
            <person name="Lipzen A."/>
            <person name="Sullivan W."/>
            <person name="Andreopoulos W.B."/>
            <person name="Clum A."/>
            <person name="Lindquist E."/>
            <person name="Daum C."/>
            <person name="Ramamoorthy G.K."/>
            <person name="Gryganskyi A."/>
            <person name="Culley D."/>
            <person name="Magnuson J.K."/>
            <person name="James T.Y."/>
            <person name="O'Malley M.A."/>
            <person name="Stajich J.E."/>
            <person name="Spatafora J.W."/>
            <person name="Visel A."/>
            <person name="Grigoriev I.V."/>
        </authorList>
    </citation>
    <scope>NUCLEOTIDE SEQUENCE [LARGE SCALE GENOMIC DNA]</scope>
    <source>
        <strain evidence="3">finn</strain>
    </source>
</reference>
<name>A0A1Y1UVW5_9FUNG</name>
<comment type="caution">
    <text evidence="2">The sequence shown here is derived from an EMBL/GenBank/DDBJ whole genome shotgun (WGS) entry which is preliminary data.</text>
</comment>
<feature type="region of interest" description="Disordered" evidence="1">
    <location>
        <begin position="473"/>
        <end position="501"/>
    </location>
</feature>
<dbReference type="OrthoDB" id="2141613at2759"/>
<evidence type="ECO:0000313" key="3">
    <source>
        <dbReference type="Proteomes" id="UP000193719"/>
    </source>
</evidence>
<evidence type="ECO:0000256" key="1">
    <source>
        <dbReference type="SAM" id="MobiDB-lite"/>
    </source>
</evidence>
<keyword evidence="3" id="KW-1185">Reference proteome</keyword>
<reference evidence="2 3" key="1">
    <citation type="submission" date="2016-08" db="EMBL/GenBank/DDBJ databases">
        <title>Genomes of anaerobic fungi encode conserved fungal cellulosomes for biomass hydrolysis.</title>
        <authorList>
            <consortium name="DOE Joint Genome Institute"/>
            <person name="Haitjema C.H."/>
            <person name="Gilmore S.P."/>
            <person name="Henske J.K."/>
            <person name="Solomon K.V."/>
            <person name="De Groot R."/>
            <person name="Kuo A."/>
            <person name="Mondo S.J."/>
            <person name="Salamov A.A."/>
            <person name="Labutti K."/>
            <person name="Zhao Z."/>
            <person name="Chiniquy J."/>
            <person name="Barry K."/>
            <person name="Brewer H.M."/>
            <person name="Purvine S.O."/>
            <person name="Wright A.T."/>
            <person name="Boxma B."/>
            <person name="Van Alen T."/>
            <person name="Hackstein J.H."/>
            <person name="Baker S.E."/>
            <person name="Grigoriev I.V."/>
            <person name="O'Malley M.A."/>
        </authorList>
    </citation>
    <scope>NUCLEOTIDE SEQUENCE [LARGE SCALE GENOMIC DNA]</scope>
    <source>
        <strain evidence="3">finn</strain>
    </source>
</reference>
<dbReference type="EMBL" id="MCFH01000079">
    <property type="protein sequence ID" value="ORX41756.1"/>
    <property type="molecule type" value="Genomic_DNA"/>
</dbReference>
<organism evidence="2 3">
    <name type="scientific">Piromyces finnis</name>
    <dbReference type="NCBI Taxonomy" id="1754191"/>
    <lineage>
        <taxon>Eukaryota</taxon>
        <taxon>Fungi</taxon>
        <taxon>Fungi incertae sedis</taxon>
        <taxon>Chytridiomycota</taxon>
        <taxon>Chytridiomycota incertae sedis</taxon>
        <taxon>Neocallimastigomycetes</taxon>
        <taxon>Neocallimastigales</taxon>
        <taxon>Neocallimastigaceae</taxon>
        <taxon>Piromyces</taxon>
    </lineage>
</organism>
<proteinExistence type="predicted"/>
<accession>A0A1Y1UVW5</accession>
<evidence type="ECO:0000313" key="2">
    <source>
        <dbReference type="EMBL" id="ORX41756.1"/>
    </source>
</evidence>
<dbReference type="AlphaFoldDB" id="A0A1Y1UVW5"/>
<sequence>MTSRIENLKDLHYLKEKELPAINPSFYNNTDEYRIKKRKELYNPFDKSTFDIYSKCTLTNYDIEDPEKNINSSHRIDYTRKSGQNYLKENNKISNEIKDIFNTSKIDFLQDYKKDKEIDFNIEKNSHQEREKDDGLSRCYDVAHLDNDTDEIYKNHFLSTMMKDYTRKPFSKRDSIVTNNNLNTYGTIFRDNNELKEKKISTYENDYYEKRASNEPFERSVPANTQTHFKLEDYNCEIKDPYATEMNDNYKSFTVDRVIYGPDNLKYHFITDPDFKDNPFESSMKNDYKLYDKYHKEDPCEKQDKAQFELGHDINDNHTLYQDTYVMSNDKIKDSYQNSTRNYPNNSNVDNINFGTDDNDNTTTFRHDYRVNKAAKAKAYNDSRYVFNNIKEITNEIPLNLTFKDDQVKESLMHADYKNPNVEDKDKFKRVNPGTYDTNRYLKVNNNLGDEATDPKLSVFKRDYVNYPNKYKYNPRRPPNNPQLRSNLFKNDIYNDENQPRTYDTNYKLDYQKFDDTVQNKPYIYNEDFNTTLNEIFPKESRNYPVQKESVTHNNFNVKTISPIKRANKQEIEKEVFNIVGGDSEDKMISIAHSSFIAPEITIGKVNFFL</sequence>